<dbReference type="Gene3D" id="3.30.505.50">
    <property type="entry name" value="Sigma 54 modulation/S30EA ribosomal protein, C-terminal domain"/>
    <property type="match status" value="1"/>
</dbReference>
<protein>
    <recommendedName>
        <fullName evidence="3">Ribosome hibernation promoting factor</fullName>
    </recommendedName>
</protein>
<dbReference type="InterPro" id="IPR050574">
    <property type="entry name" value="HPF/YfiA_ribosome-assoc"/>
</dbReference>
<keyword evidence="1" id="KW-0810">Translation regulation</keyword>
<dbReference type="NCBIfam" id="TIGR00741">
    <property type="entry name" value="yfiA"/>
    <property type="match status" value="1"/>
</dbReference>
<keyword evidence="6" id="KW-1185">Reference proteome</keyword>
<dbReference type="Pfam" id="PF02482">
    <property type="entry name" value="Ribosomal_S30AE"/>
    <property type="match status" value="1"/>
</dbReference>
<dbReference type="EMBL" id="BBVC01000071">
    <property type="protein sequence ID" value="GAO98611.1"/>
    <property type="molecule type" value="Genomic_DNA"/>
</dbReference>
<dbReference type="Proteomes" id="UP000036771">
    <property type="component" value="Unassembled WGS sequence"/>
</dbReference>
<evidence type="ECO:0000313" key="5">
    <source>
        <dbReference type="EMBL" id="GAO98611.1"/>
    </source>
</evidence>
<dbReference type="PANTHER" id="PTHR33231:SF1">
    <property type="entry name" value="30S RIBOSOMAL PROTEIN"/>
    <property type="match status" value="1"/>
</dbReference>
<organism evidence="5 6">
    <name type="scientific">Caedimonas varicaedens</name>
    <dbReference type="NCBI Taxonomy" id="1629334"/>
    <lineage>
        <taxon>Bacteria</taxon>
        <taxon>Pseudomonadati</taxon>
        <taxon>Pseudomonadota</taxon>
        <taxon>Alphaproteobacteria</taxon>
        <taxon>Holosporales</taxon>
        <taxon>Caedimonadaceae</taxon>
        <taxon>Caedimonas</taxon>
    </lineage>
</organism>
<dbReference type="AlphaFoldDB" id="A0A0K8MDL0"/>
<proteinExistence type="predicted"/>
<dbReference type="InterPro" id="IPR032528">
    <property type="entry name" value="Ribosom_S30AE_C"/>
</dbReference>
<dbReference type="GO" id="GO:0045900">
    <property type="term" value="P:negative regulation of translational elongation"/>
    <property type="evidence" value="ECO:0007669"/>
    <property type="project" value="TreeGrafter"/>
</dbReference>
<evidence type="ECO:0000256" key="2">
    <source>
        <dbReference type="ARBA" id="ARBA00038695"/>
    </source>
</evidence>
<evidence type="ECO:0000313" key="6">
    <source>
        <dbReference type="Proteomes" id="UP000036771"/>
    </source>
</evidence>
<dbReference type="Gene3D" id="3.30.160.100">
    <property type="entry name" value="Ribosome hibernation promotion factor-like"/>
    <property type="match status" value="1"/>
</dbReference>
<dbReference type="InterPro" id="IPR038416">
    <property type="entry name" value="Ribosom_S30AE_C_sf"/>
</dbReference>
<dbReference type="Pfam" id="PF16321">
    <property type="entry name" value="Ribosom_S30AE_C"/>
    <property type="match status" value="1"/>
</dbReference>
<dbReference type="InterPro" id="IPR036567">
    <property type="entry name" value="RHF-like"/>
</dbReference>
<evidence type="ECO:0000259" key="4">
    <source>
        <dbReference type="Pfam" id="PF16321"/>
    </source>
</evidence>
<dbReference type="OrthoDB" id="9794975at2"/>
<reference evidence="5 6" key="1">
    <citation type="submission" date="2015-03" db="EMBL/GenBank/DDBJ databases">
        <title>Caedibacter varicaedens, whole genome shotgun sequence.</title>
        <authorList>
            <person name="Suzuki H."/>
            <person name="Dapper A.L."/>
            <person name="Gibson A.K."/>
            <person name="Jackson C."/>
            <person name="Lee H."/>
            <person name="Pejaver V.R."/>
            <person name="Doak T."/>
            <person name="Lynch M."/>
        </authorList>
    </citation>
    <scope>NUCLEOTIDE SEQUENCE [LARGE SCALE GENOMIC DNA]</scope>
</reference>
<dbReference type="GO" id="GO:0043024">
    <property type="term" value="F:ribosomal small subunit binding"/>
    <property type="evidence" value="ECO:0007669"/>
    <property type="project" value="TreeGrafter"/>
</dbReference>
<dbReference type="InterPro" id="IPR003489">
    <property type="entry name" value="RHF/RaiA"/>
</dbReference>
<dbReference type="SUPFAM" id="SSF69754">
    <property type="entry name" value="Ribosome binding protein Y (YfiA homologue)"/>
    <property type="match status" value="1"/>
</dbReference>
<evidence type="ECO:0000256" key="3">
    <source>
        <dbReference type="ARBA" id="ARBA00041148"/>
    </source>
</evidence>
<accession>A0A0K8MDL0</accession>
<comment type="caution">
    <text evidence="5">The sequence shown here is derived from an EMBL/GenBank/DDBJ whole genome shotgun (WGS) entry which is preliminary data.</text>
</comment>
<feature type="domain" description="Sigma 54 modulation/S30EA ribosomal protein C-terminal" evidence="4">
    <location>
        <begin position="132"/>
        <end position="184"/>
    </location>
</feature>
<evidence type="ECO:0000256" key="1">
    <source>
        <dbReference type="ARBA" id="ARBA00022845"/>
    </source>
</evidence>
<name>A0A0K8MDL0_9PROT</name>
<gene>
    <name evidence="5" type="primary">yvyD</name>
    <name evidence="5" type="ORF">Cva_01275</name>
</gene>
<dbReference type="PANTHER" id="PTHR33231">
    <property type="entry name" value="30S RIBOSOMAL PROTEIN"/>
    <property type="match status" value="1"/>
</dbReference>
<dbReference type="GO" id="GO:0022627">
    <property type="term" value="C:cytosolic small ribosomal subunit"/>
    <property type="evidence" value="ECO:0007669"/>
    <property type="project" value="TreeGrafter"/>
</dbReference>
<comment type="subunit">
    <text evidence="2">Associates exclusively with 100S ribosomes, which are dimers of 70S ribosomes.</text>
</comment>
<sequence length="192" mass="21528">MTISVSGRHVDISDAFKGHVLNGLNELWAKHHVTPVEAHVILSKEGVFFLCDISAKLGKSSSLRCQGKGDKAYSSFDNALVTLTQRLRRHREKIKDLHYHTGHDKTGSLPLYVLNGTAPDETGKELEEHHTAAIIAEIKTEIPLLSVSEAVMELDLTDSEAFVFRNKTHHKINMIYRRRDGHIGWIDPSSVE</sequence>
<dbReference type="STRING" id="1629334.Cva_01275"/>